<dbReference type="AlphaFoldDB" id="T1AIG2"/>
<sequence length="156" mass="16803">MRGRSSTCQTLERTLADWRRRRARGRVLAVTAPDLSRLETVRAVARRFRVSPQHGLGQNFLVDREVRDAIVASLPASPGQLVEIGCGLGSLSQGLLEAGHPLLGIEIDPACVAALGLLQAQFPEFKVVLGDALRLDPAQLAVTGPYTVVGNLPYQI</sequence>
<dbReference type="Gene3D" id="3.40.50.150">
    <property type="entry name" value="Vaccinia Virus protein VP39"/>
    <property type="match status" value="1"/>
</dbReference>
<organism evidence="6">
    <name type="scientific">mine drainage metagenome</name>
    <dbReference type="NCBI Taxonomy" id="410659"/>
    <lineage>
        <taxon>unclassified sequences</taxon>
        <taxon>metagenomes</taxon>
        <taxon>ecological metagenomes</taxon>
    </lineage>
</organism>
<dbReference type="GO" id="GO:0000179">
    <property type="term" value="F:rRNA (adenine-N6,N6-)-dimethyltransferase activity"/>
    <property type="evidence" value="ECO:0007669"/>
    <property type="project" value="InterPro"/>
</dbReference>
<evidence type="ECO:0000259" key="5">
    <source>
        <dbReference type="SMART" id="SM00650"/>
    </source>
</evidence>
<dbReference type="SMART" id="SM00650">
    <property type="entry name" value="rADc"/>
    <property type="match status" value="1"/>
</dbReference>
<dbReference type="SUPFAM" id="SSF53335">
    <property type="entry name" value="S-adenosyl-L-methionine-dependent methyltransferases"/>
    <property type="match status" value="1"/>
</dbReference>
<keyword evidence="2 6" id="KW-0808">Transferase</keyword>
<reference evidence="6" key="2">
    <citation type="journal article" date="2014" name="ISME J.">
        <title>Microbial stratification in low pH oxic and suboxic macroscopic growths along an acid mine drainage.</title>
        <authorList>
            <person name="Mendez-Garcia C."/>
            <person name="Mesa V."/>
            <person name="Sprenger R.R."/>
            <person name="Richter M."/>
            <person name="Diez M.S."/>
            <person name="Solano J."/>
            <person name="Bargiela R."/>
            <person name="Golyshina O.V."/>
            <person name="Manteca A."/>
            <person name="Ramos J.L."/>
            <person name="Gallego J.R."/>
            <person name="Llorente I."/>
            <person name="Martins Dos Santos V.A."/>
            <person name="Jensen O.N."/>
            <person name="Pelaez A.I."/>
            <person name="Sanchez J."/>
            <person name="Ferrer M."/>
        </authorList>
    </citation>
    <scope>NUCLEOTIDE SEQUENCE</scope>
</reference>
<feature type="non-terminal residue" evidence="6">
    <location>
        <position position="156"/>
    </location>
</feature>
<dbReference type="InterPro" id="IPR020596">
    <property type="entry name" value="rRNA_Ade_Mease_Trfase_CS"/>
</dbReference>
<dbReference type="PANTHER" id="PTHR11727">
    <property type="entry name" value="DIMETHYLADENOSINE TRANSFERASE"/>
    <property type="match status" value="1"/>
</dbReference>
<feature type="domain" description="Ribosomal RNA adenine methylase transferase N-terminal" evidence="5">
    <location>
        <begin position="66"/>
        <end position="156"/>
    </location>
</feature>
<dbReference type="InterPro" id="IPR001737">
    <property type="entry name" value="KsgA/Erm"/>
</dbReference>
<dbReference type="PROSITE" id="PS01131">
    <property type="entry name" value="RRNA_A_DIMETH"/>
    <property type="match status" value="1"/>
</dbReference>
<evidence type="ECO:0000256" key="2">
    <source>
        <dbReference type="ARBA" id="ARBA00022679"/>
    </source>
</evidence>
<name>T1AIG2_9ZZZZ</name>
<dbReference type="PANTHER" id="PTHR11727:SF7">
    <property type="entry name" value="DIMETHYLADENOSINE TRANSFERASE-RELATED"/>
    <property type="match status" value="1"/>
</dbReference>
<dbReference type="Pfam" id="PF00398">
    <property type="entry name" value="RrnaAD"/>
    <property type="match status" value="1"/>
</dbReference>
<gene>
    <name evidence="6" type="ORF">B1B_14378</name>
</gene>
<dbReference type="EMBL" id="AUZY01009521">
    <property type="protein sequence ID" value="EQD41785.1"/>
    <property type="molecule type" value="Genomic_DNA"/>
</dbReference>
<accession>T1AIG2</accession>
<evidence type="ECO:0000256" key="3">
    <source>
        <dbReference type="ARBA" id="ARBA00022691"/>
    </source>
</evidence>
<evidence type="ECO:0000256" key="1">
    <source>
        <dbReference type="ARBA" id="ARBA00022603"/>
    </source>
</evidence>
<keyword evidence="4" id="KW-0694">RNA-binding</keyword>
<dbReference type="InterPro" id="IPR029063">
    <property type="entry name" value="SAM-dependent_MTases_sf"/>
</dbReference>
<proteinExistence type="predicted"/>
<reference evidence="6" key="1">
    <citation type="submission" date="2013-08" db="EMBL/GenBank/DDBJ databases">
        <authorList>
            <person name="Mendez C."/>
            <person name="Richter M."/>
            <person name="Ferrer M."/>
            <person name="Sanchez J."/>
        </authorList>
    </citation>
    <scope>NUCLEOTIDE SEQUENCE</scope>
</reference>
<dbReference type="PROSITE" id="PS51689">
    <property type="entry name" value="SAM_RNA_A_N6_MT"/>
    <property type="match status" value="1"/>
</dbReference>
<evidence type="ECO:0000313" key="6">
    <source>
        <dbReference type="EMBL" id="EQD41785.1"/>
    </source>
</evidence>
<keyword evidence="3" id="KW-0949">S-adenosyl-L-methionine</keyword>
<evidence type="ECO:0000256" key="4">
    <source>
        <dbReference type="ARBA" id="ARBA00022884"/>
    </source>
</evidence>
<comment type="caution">
    <text evidence="6">The sequence shown here is derived from an EMBL/GenBank/DDBJ whole genome shotgun (WGS) entry which is preliminary data.</text>
</comment>
<protein>
    <submittedName>
        <fullName evidence="6">Dimethyladenosine transferase</fullName>
    </submittedName>
</protein>
<dbReference type="GO" id="GO:0005829">
    <property type="term" value="C:cytosol"/>
    <property type="evidence" value="ECO:0007669"/>
    <property type="project" value="TreeGrafter"/>
</dbReference>
<dbReference type="GO" id="GO:0003723">
    <property type="term" value="F:RNA binding"/>
    <property type="evidence" value="ECO:0007669"/>
    <property type="project" value="UniProtKB-KW"/>
</dbReference>
<keyword evidence="1" id="KW-0489">Methyltransferase</keyword>
<dbReference type="InterPro" id="IPR020598">
    <property type="entry name" value="rRNA_Ade_methylase_Trfase_N"/>
</dbReference>